<organism evidence="1 2">
    <name type="scientific">Gordonia phthalatica</name>
    <dbReference type="NCBI Taxonomy" id="1136941"/>
    <lineage>
        <taxon>Bacteria</taxon>
        <taxon>Bacillati</taxon>
        <taxon>Actinomycetota</taxon>
        <taxon>Actinomycetes</taxon>
        <taxon>Mycobacteriales</taxon>
        <taxon>Gordoniaceae</taxon>
        <taxon>Gordonia</taxon>
    </lineage>
</organism>
<gene>
    <name evidence="1" type="ORF">ACH46_00720</name>
</gene>
<reference evidence="2" key="1">
    <citation type="submission" date="2015-06" db="EMBL/GenBank/DDBJ databases">
        <title>Complete genome sequence and metabolic analysis of phthalate degradation pathway in Gordonia sp. QH-11.</title>
        <authorList>
            <person name="Jin D."/>
            <person name="Kong X."/>
            <person name="Bai Z."/>
        </authorList>
    </citation>
    <scope>NUCLEOTIDE SEQUENCE [LARGE SCALE GENOMIC DNA]</scope>
    <source>
        <strain evidence="2">QH-11</strain>
    </source>
</reference>
<dbReference type="KEGG" id="goq:ACH46_00720"/>
<name>A0A0N9MMM1_9ACTN</name>
<dbReference type="PATRIC" id="fig|1136941.3.peg.146"/>
<evidence type="ECO:0000313" key="2">
    <source>
        <dbReference type="Proteomes" id="UP000063789"/>
    </source>
</evidence>
<protein>
    <submittedName>
        <fullName evidence="1">Uncharacterized protein</fullName>
    </submittedName>
</protein>
<dbReference type="Proteomes" id="UP000063789">
    <property type="component" value="Chromosome"/>
</dbReference>
<reference evidence="1 2" key="2">
    <citation type="journal article" date="2017" name="Int. J. Syst. Evol. Microbiol.">
        <title>Gordonia phthalatica sp. nov., a di-n-butyl phthalate-degrading bacterium isolated from activated sludge.</title>
        <authorList>
            <person name="Jin D."/>
            <person name="Kong X."/>
            <person name="Jia M."/>
            <person name="Yu X."/>
            <person name="Wang X."/>
            <person name="Zhuang X."/>
            <person name="Deng Y."/>
            <person name="Bai Z."/>
        </authorList>
    </citation>
    <scope>NUCLEOTIDE SEQUENCE [LARGE SCALE GENOMIC DNA]</scope>
    <source>
        <strain evidence="1 2">QH-11</strain>
    </source>
</reference>
<dbReference type="EMBL" id="CP011853">
    <property type="protein sequence ID" value="ALG83299.1"/>
    <property type="molecule type" value="Genomic_DNA"/>
</dbReference>
<accession>A0A0N9MMM1</accession>
<keyword evidence="2" id="KW-1185">Reference proteome</keyword>
<sequence length="107" mass="11707">MTVKTMPENTPNAQSCDSEHYPVPNTIGLLGDKGPCWWSAQWGFIPPTTPNLGYGGTAILSSKMGPITCRMEYTGVTCTTEDEQTGWFASKQAFLYLSNGRWSPQAP</sequence>
<proteinExistence type="predicted"/>
<dbReference type="AlphaFoldDB" id="A0A0N9MMM1"/>
<evidence type="ECO:0000313" key="1">
    <source>
        <dbReference type="EMBL" id="ALG83299.1"/>
    </source>
</evidence>